<protein>
    <submittedName>
        <fullName evidence="2">Uncharacterized protein</fullName>
    </submittedName>
</protein>
<feature type="compositionally biased region" description="Basic and acidic residues" evidence="1">
    <location>
        <begin position="299"/>
        <end position="310"/>
    </location>
</feature>
<dbReference type="Proteomes" id="UP000799753">
    <property type="component" value="Unassembled WGS sequence"/>
</dbReference>
<evidence type="ECO:0000313" key="3">
    <source>
        <dbReference type="Proteomes" id="UP000799753"/>
    </source>
</evidence>
<organism evidence="2 3">
    <name type="scientific">Massarina eburnea CBS 473.64</name>
    <dbReference type="NCBI Taxonomy" id="1395130"/>
    <lineage>
        <taxon>Eukaryota</taxon>
        <taxon>Fungi</taxon>
        <taxon>Dikarya</taxon>
        <taxon>Ascomycota</taxon>
        <taxon>Pezizomycotina</taxon>
        <taxon>Dothideomycetes</taxon>
        <taxon>Pleosporomycetidae</taxon>
        <taxon>Pleosporales</taxon>
        <taxon>Massarineae</taxon>
        <taxon>Massarinaceae</taxon>
        <taxon>Massarina</taxon>
    </lineage>
</organism>
<name>A0A6A6RP71_9PLEO</name>
<feature type="compositionally biased region" description="Low complexity" evidence="1">
    <location>
        <begin position="195"/>
        <end position="210"/>
    </location>
</feature>
<evidence type="ECO:0000256" key="1">
    <source>
        <dbReference type="SAM" id="MobiDB-lite"/>
    </source>
</evidence>
<keyword evidence="3" id="KW-1185">Reference proteome</keyword>
<accession>A0A6A6RP71</accession>
<evidence type="ECO:0000313" key="2">
    <source>
        <dbReference type="EMBL" id="KAF2636955.1"/>
    </source>
</evidence>
<dbReference type="AlphaFoldDB" id="A0A6A6RP71"/>
<feature type="region of interest" description="Disordered" evidence="1">
    <location>
        <begin position="146"/>
        <end position="238"/>
    </location>
</feature>
<dbReference type="EMBL" id="MU006796">
    <property type="protein sequence ID" value="KAF2636955.1"/>
    <property type="molecule type" value="Genomic_DNA"/>
</dbReference>
<feature type="region of interest" description="Disordered" evidence="1">
    <location>
        <begin position="1"/>
        <end position="55"/>
    </location>
</feature>
<feature type="compositionally biased region" description="Polar residues" evidence="1">
    <location>
        <begin position="158"/>
        <end position="168"/>
    </location>
</feature>
<dbReference type="OrthoDB" id="3798352at2759"/>
<reference evidence="2" key="1">
    <citation type="journal article" date="2020" name="Stud. Mycol.">
        <title>101 Dothideomycetes genomes: a test case for predicting lifestyles and emergence of pathogens.</title>
        <authorList>
            <person name="Haridas S."/>
            <person name="Albert R."/>
            <person name="Binder M."/>
            <person name="Bloem J."/>
            <person name="Labutti K."/>
            <person name="Salamov A."/>
            <person name="Andreopoulos B."/>
            <person name="Baker S."/>
            <person name="Barry K."/>
            <person name="Bills G."/>
            <person name="Bluhm B."/>
            <person name="Cannon C."/>
            <person name="Castanera R."/>
            <person name="Culley D."/>
            <person name="Daum C."/>
            <person name="Ezra D."/>
            <person name="Gonzalez J."/>
            <person name="Henrissat B."/>
            <person name="Kuo A."/>
            <person name="Liang C."/>
            <person name="Lipzen A."/>
            <person name="Lutzoni F."/>
            <person name="Magnuson J."/>
            <person name="Mondo S."/>
            <person name="Nolan M."/>
            <person name="Ohm R."/>
            <person name="Pangilinan J."/>
            <person name="Park H.-J."/>
            <person name="Ramirez L."/>
            <person name="Alfaro M."/>
            <person name="Sun H."/>
            <person name="Tritt A."/>
            <person name="Yoshinaga Y."/>
            <person name="Zwiers L.-H."/>
            <person name="Turgeon B."/>
            <person name="Goodwin S."/>
            <person name="Spatafora J."/>
            <person name="Crous P."/>
            <person name="Grigoriev I."/>
        </authorList>
    </citation>
    <scope>NUCLEOTIDE SEQUENCE</scope>
    <source>
        <strain evidence="2">CBS 473.64</strain>
    </source>
</reference>
<gene>
    <name evidence="2" type="ORF">P280DRAFT_145054</name>
</gene>
<sequence length="322" mass="34926">MPPWSSMEEDGVELVDLTGDSPSPPPRAQMRRPPQQPTSAYVKRESRKPSPAVNPNTLRHIIATSDPVGLQNVLLDLCKLSPALSGALARGLLPHSTHAQQLVNRSAVNRSAVNRSAVNRSAVNRAEAPRIKADPGARWKAIQDMSNRGKIKQEPKKSSTSASYQATPITKRETESVSLSDSSDDEILRQDPFESRSASKAWGSSAAGPSRPRGTSKFLRSPSTETEAESEHLSSPTFARSLAPQTKCKNCNQPFKEGAFSVCSYHPGRRAMITDDNGDRVDVYTCCNATMGTIGCESGAHEGTKEEGNYRKSSPAKRLRLS</sequence>
<proteinExistence type="predicted"/>
<feature type="region of interest" description="Disordered" evidence="1">
    <location>
        <begin position="297"/>
        <end position="322"/>
    </location>
</feature>